<evidence type="ECO:0000256" key="1">
    <source>
        <dbReference type="ARBA" id="ARBA00009528"/>
    </source>
</evidence>
<dbReference type="InterPro" id="IPR000819">
    <property type="entry name" value="Peptidase_M17_C"/>
</dbReference>
<dbReference type="Gene3D" id="3.40.630.10">
    <property type="entry name" value="Zn peptidases"/>
    <property type="match status" value="1"/>
</dbReference>
<evidence type="ECO:0000259" key="9">
    <source>
        <dbReference type="PROSITE" id="PS00631"/>
    </source>
</evidence>
<dbReference type="EMBL" id="CP011856">
    <property type="protein sequence ID" value="AKM54453.1"/>
    <property type="molecule type" value="Genomic_DNA"/>
</dbReference>
<evidence type="ECO:0000256" key="4">
    <source>
        <dbReference type="ARBA" id="ARBA00022801"/>
    </source>
</evidence>
<dbReference type="InterPro" id="IPR011356">
    <property type="entry name" value="Leucine_aapep/pepB"/>
</dbReference>
<sequence>MIFINDKSQKYQATLKFLTKEDPQYNNIFVDKTPGAISFLDSTHTFYLAGELSDPDCYQTISTSLRKFIKGNNFTLLVDIDSFTLDNIEIITAIIEAILYATHPEWTMQSHVQPKTEHYLLKTSYRDIDILYQRLLAEITSVNLACDLQDGAPNIIYPAAFVDIITNKYHHLKNLKISVLNLEDIKKLKMGLFLSVNQGSADEGKILIIEYHNDPTTPEKTAFIGKGITFDSGGYALKPPSGMVNMCYDMSGAASVISAMYGVSQLAPKINVVALAPLTDNRIGGATTLNTAIVQAMNGKTVQVTSTDAEGRMVMADAITYAIQKLQATKIITVATLTGAMIKGLGKYVTGAMATSDELFHRFYQATRQAHETFWRMPVTRENYQAMSNTQYADLVNHSYDKYNPTGNSMAFLDNFTESLPFLHIDIAGTAYIDDRGKGTMVKSIIEYCLLEGQYYEK</sequence>
<dbReference type="CDD" id="cd00433">
    <property type="entry name" value="Peptidase_M17"/>
    <property type="match status" value="1"/>
</dbReference>
<evidence type="ECO:0000313" key="11">
    <source>
        <dbReference type="Proteomes" id="UP000035661"/>
    </source>
</evidence>
<dbReference type="PRINTS" id="PR00481">
    <property type="entry name" value="LAMNOPPTDASE"/>
</dbReference>
<evidence type="ECO:0000256" key="3">
    <source>
        <dbReference type="ARBA" id="ARBA00022670"/>
    </source>
</evidence>
<dbReference type="PROSITE" id="PS00631">
    <property type="entry name" value="CYTOSOL_AP"/>
    <property type="match status" value="1"/>
</dbReference>
<evidence type="ECO:0000313" key="10">
    <source>
        <dbReference type="EMBL" id="AKM54453.1"/>
    </source>
</evidence>
<dbReference type="STRING" id="315358.SERIO_v1c08930"/>
<protein>
    <recommendedName>
        <fullName evidence="7">Probable cytosol aminopeptidase</fullName>
    </recommendedName>
    <alternativeName>
        <fullName evidence="8">Leucine aminopeptidase</fullName>
    </alternativeName>
    <alternativeName>
        <fullName evidence="5">Leucyl aminopeptidase</fullName>
    </alternativeName>
</protein>
<keyword evidence="11" id="KW-1185">Reference proteome</keyword>
<evidence type="ECO:0000256" key="7">
    <source>
        <dbReference type="ARBA" id="ARBA00050021"/>
    </source>
</evidence>
<keyword evidence="3" id="KW-0645">Protease</keyword>
<comment type="function">
    <text evidence="6">Presumably involved in the processing and regular turnover of intracellular proteins. Catalyzes the removal of unsubstituted N-terminal amino acids from various peptides.</text>
</comment>
<dbReference type="PANTHER" id="PTHR11963:SF23">
    <property type="entry name" value="CYTOSOL AMINOPEPTIDASE"/>
    <property type="match status" value="1"/>
</dbReference>
<evidence type="ECO:0000256" key="2">
    <source>
        <dbReference type="ARBA" id="ARBA00022438"/>
    </source>
</evidence>
<dbReference type="PANTHER" id="PTHR11963">
    <property type="entry name" value="LEUCINE AMINOPEPTIDASE-RELATED"/>
    <property type="match status" value="1"/>
</dbReference>
<dbReference type="AlphaFoldDB" id="A0A0H3XI03"/>
<evidence type="ECO:0000256" key="8">
    <source>
        <dbReference type="ARBA" id="ARBA00050061"/>
    </source>
</evidence>
<dbReference type="Pfam" id="PF00883">
    <property type="entry name" value="Peptidase_M17"/>
    <property type="match status" value="1"/>
</dbReference>
<name>A0A0H3XI03_9MOLU</name>
<feature type="domain" description="Cytosol aminopeptidase" evidence="9">
    <location>
        <begin position="306"/>
        <end position="313"/>
    </location>
</feature>
<dbReference type="KEGG" id="seri:SERIO_v1c08930"/>
<gene>
    <name evidence="10" type="primary">pepA</name>
    <name evidence="10" type="ORF">SERIO_v1c08930</name>
</gene>
<dbReference type="GO" id="GO:0030145">
    <property type="term" value="F:manganese ion binding"/>
    <property type="evidence" value="ECO:0007669"/>
    <property type="project" value="InterPro"/>
</dbReference>
<comment type="similarity">
    <text evidence="1">Belongs to the peptidase M17 family.</text>
</comment>
<reference evidence="11" key="2">
    <citation type="submission" date="2015-06" db="EMBL/GenBank/DDBJ databases">
        <title>Complete genome sequence of Spiroplasma eriocheiris TDA-040725-5 (DSM 21848).</title>
        <authorList>
            <person name="Lo W.-S."/>
            <person name="Kuo C.-H."/>
        </authorList>
    </citation>
    <scope>NUCLEOTIDE SEQUENCE [LARGE SCALE GENOMIC DNA]</scope>
    <source>
        <strain evidence="11">TDA-040725-5</strain>
    </source>
</reference>
<keyword evidence="2 10" id="KW-0031">Aminopeptidase</keyword>
<proteinExistence type="inferred from homology"/>
<dbReference type="GO" id="GO:0005737">
    <property type="term" value="C:cytoplasm"/>
    <property type="evidence" value="ECO:0007669"/>
    <property type="project" value="InterPro"/>
</dbReference>
<dbReference type="RefSeq" id="WP_053040852.1">
    <property type="nucleotide sequence ID" value="NZ_CP011856.1"/>
</dbReference>
<dbReference type="SUPFAM" id="SSF53187">
    <property type="entry name" value="Zn-dependent exopeptidases"/>
    <property type="match status" value="1"/>
</dbReference>
<dbReference type="Proteomes" id="UP000035661">
    <property type="component" value="Chromosome"/>
</dbReference>
<organism evidence="10 11">
    <name type="scientific">Spiroplasma eriocheiris</name>
    <dbReference type="NCBI Taxonomy" id="315358"/>
    <lineage>
        <taxon>Bacteria</taxon>
        <taxon>Bacillati</taxon>
        <taxon>Mycoplasmatota</taxon>
        <taxon>Mollicutes</taxon>
        <taxon>Entomoplasmatales</taxon>
        <taxon>Spiroplasmataceae</taxon>
        <taxon>Spiroplasma</taxon>
    </lineage>
</organism>
<evidence type="ECO:0000256" key="6">
    <source>
        <dbReference type="ARBA" id="ARBA00049972"/>
    </source>
</evidence>
<accession>A0A0H3XI03</accession>
<dbReference type="GO" id="GO:0070006">
    <property type="term" value="F:metalloaminopeptidase activity"/>
    <property type="evidence" value="ECO:0007669"/>
    <property type="project" value="InterPro"/>
</dbReference>
<keyword evidence="4" id="KW-0378">Hydrolase</keyword>
<dbReference type="PATRIC" id="fig|743698.3.peg.900"/>
<reference evidence="10 11" key="1">
    <citation type="journal article" date="2015" name="Genome Biol. Evol.">
        <title>Found and Lost: The Fates of Horizontally Acquired Genes in Arthropod-Symbiotic Spiroplasma.</title>
        <authorList>
            <person name="Lo W.S."/>
            <person name="Gasparich G.E."/>
            <person name="Kuo C.H."/>
        </authorList>
    </citation>
    <scope>NUCLEOTIDE SEQUENCE [LARGE SCALE GENOMIC DNA]</scope>
    <source>
        <strain evidence="11">TDA-040725-5</strain>
    </source>
</reference>
<evidence type="ECO:0000256" key="5">
    <source>
        <dbReference type="ARBA" id="ARBA00033172"/>
    </source>
</evidence>
<dbReference type="GO" id="GO:0006508">
    <property type="term" value="P:proteolysis"/>
    <property type="evidence" value="ECO:0007669"/>
    <property type="project" value="UniProtKB-KW"/>
</dbReference>